<keyword evidence="3 5" id="KW-1133">Transmembrane helix</keyword>
<dbReference type="Proteomes" id="UP000091820">
    <property type="component" value="Unassembled WGS sequence"/>
</dbReference>
<sequence>MDWIISDEMGLTVGHVVGWAAASAMVIGGVIPYVPQYLEIKKTQDAEGFSLHVNAVSIYFNEQRKQPESSIHYRPQKYHNPIYTLRDLDSCQMKSATFRPSGLKQVTHLIVASGSMTGKCVHILHTYANALRSRAM</sequence>
<evidence type="ECO:0000256" key="5">
    <source>
        <dbReference type="SAM" id="Phobius"/>
    </source>
</evidence>
<dbReference type="EnsemblMetazoa" id="GBRI036443-RA">
    <property type="protein sequence ID" value="GBRI036443-PA"/>
    <property type="gene ID" value="GBRI036443"/>
</dbReference>
<keyword evidence="7" id="KW-1185">Reference proteome</keyword>
<reference evidence="6" key="2">
    <citation type="submission" date="2020-05" db="UniProtKB">
        <authorList>
            <consortium name="EnsemblMetazoa"/>
        </authorList>
    </citation>
    <scope>IDENTIFICATION</scope>
    <source>
        <strain evidence="6">IAEA</strain>
    </source>
</reference>
<evidence type="ECO:0000256" key="2">
    <source>
        <dbReference type="ARBA" id="ARBA00022692"/>
    </source>
</evidence>
<dbReference type="VEuPathDB" id="VectorBase:GBRI036443"/>
<dbReference type="GO" id="GO:0005829">
    <property type="term" value="C:cytosol"/>
    <property type="evidence" value="ECO:0007669"/>
    <property type="project" value="GOC"/>
</dbReference>
<keyword evidence="2 5" id="KW-0812">Transmembrane</keyword>
<protein>
    <submittedName>
        <fullName evidence="6">Uncharacterized protein</fullName>
    </submittedName>
</protein>
<evidence type="ECO:0000313" key="7">
    <source>
        <dbReference type="Proteomes" id="UP000091820"/>
    </source>
</evidence>
<dbReference type="InterPro" id="IPR052241">
    <property type="entry name" value="SLC66/Scramblase_ANY1"/>
</dbReference>
<dbReference type="InterPro" id="IPR006603">
    <property type="entry name" value="PQ-loop_rpt"/>
</dbReference>
<proteinExistence type="predicted"/>
<evidence type="ECO:0000256" key="1">
    <source>
        <dbReference type="ARBA" id="ARBA00004141"/>
    </source>
</evidence>
<accession>A0A1A9WXS0</accession>
<dbReference type="GO" id="GO:0005802">
    <property type="term" value="C:trans-Golgi network"/>
    <property type="evidence" value="ECO:0007669"/>
    <property type="project" value="TreeGrafter"/>
</dbReference>
<reference evidence="7" key="1">
    <citation type="submission" date="2014-03" db="EMBL/GenBank/DDBJ databases">
        <authorList>
            <person name="Aksoy S."/>
            <person name="Warren W."/>
            <person name="Wilson R.K."/>
        </authorList>
    </citation>
    <scope>NUCLEOTIDE SEQUENCE [LARGE SCALE GENOMIC DNA]</scope>
    <source>
        <strain evidence="7">IAEA</strain>
    </source>
</reference>
<dbReference type="Pfam" id="PF04193">
    <property type="entry name" value="PQ-loop"/>
    <property type="match status" value="1"/>
</dbReference>
<organism evidence="6 7">
    <name type="scientific">Glossina brevipalpis</name>
    <dbReference type="NCBI Taxonomy" id="37001"/>
    <lineage>
        <taxon>Eukaryota</taxon>
        <taxon>Metazoa</taxon>
        <taxon>Ecdysozoa</taxon>
        <taxon>Arthropoda</taxon>
        <taxon>Hexapoda</taxon>
        <taxon>Insecta</taxon>
        <taxon>Pterygota</taxon>
        <taxon>Neoptera</taxon>
        <taxon>Endopterygota</taxon>
        <taxon>Diptera</taxon>
        <taxon>Brachycera</taxon>
        <taxon>Muscomorpha</taxon>
        <taxon>Hippoboscoidea</taxon>
        <taxon>Glossinidae</taxon>
        <taxon>Glossina</taxon>
    </lineage>
</organism>
<evidence type="ECO:0000256" key="4">
    <source>
        <dbReference type="ARBA" id="ARBA00023136"/>
    </source>
</evidence>
<dbReference type="GO" id="GO:0005768">
    <property type="term" value="C:endosome"/>
    <property type="evidence" value="ECO:0007669"/>
    <property type="project" value="TreeGrafter"/>
</dbReference>
<comment type="subcellular location">
    <subcellularLocation>
        <location evidence="1">Membrane</location>
        <topology evidence="1">Multi-pass membrane protein</topology>
    </subcellularLocation>
</comment>
<dbReference type="PANTHER" id="PTHR14856:SF9">
    <property type="entry name" value="PQ-LOOP REPEAT-CONTAINING PROTEIN 1"/>
    <property type="match status" value="1"/>
</dbReference>
<feature type="transmembrane region" description="Helical" evidence="5">
    <location>
        <begin position="12"/>
        <end position="34"/>
    </location>
</feature>
<dbReference type="GO" id="GO:0045332">
    <property type="term" value="P:phospholipid translocation"/>
    <property type="evidence" value="ECO:0007669"/>
    <property type="project" value="TreeGrafter"/>
</dbReference>
<dbReference type="PANTHER" id="PTHR14856">
    <property type="entry name" value="PQ-LOOP REPEAT-CONTAINING PROTEIN 1-LIKE PROTEIN"/>
    <property type="match status" value="1"/>
</dbReference>
<dbReference type="STRING" id="37001.A0A1A9WXS0"/>
<dbReference type="GO" id="GO:0016020">
    <property type="term" value="C:membrane"/>
    <property type="evidence" value="ECO:0007669"/>
    <property type="project" value="UniProtKB-SubCell"/>
</dbReference>
<evidence type="ECO:0000256" key="3">
    <source>
        <dbReference type="ARBA" id="ARBA00022989"/>
    </source>
</evidence>
<dbReference type="AlphaFoldDB" id="A0A1A9WXS0"/>
<evidence type="ECO:0000313" key="6">
    <source>
        <dbReference type="EnsemblMetazoa" id="GBRI036443-PA"/>
    </source>
</evidence>
<name>A0A1A9WXS0_9MUSC</name>
<dbReference type="GO" id="GO:0042147">
    <property type="term" value="P:retrograde transport, endosome to Golgi"/>
    <property type="evidence" value="ECO:0007669"/>
    <property type="project" value="TreeGrafter"/>
</dbReference>
<keyword evidence="4 5" id="KW-0472">Membrane</keyword>